<dbReference type="RefSeq" id="WP_138291893.1">
    <property type="nucleotide sequence ID" value="NZ_BAABZC010000001.1"/>
</dbReference>
<feature type="chain" id="PRO_5026785783" evidence="3">
    <location>
        <begin position="21"/>
        <end position="564"/>
    </location>
</feature>
<feature type="transmembrane region" description="Helical" evidence="2">
    <location>
        <begin position="357"/>
        <end position="376"/>
    </location>
</feature>
<evidence type="ECO:0000256" key="3">
    <source>
        <dbReference type="SAM" id="SignalP"/>
    </source>
</evidence>
<gene>
    <name evidence="4" type="ORF">BILFYP9_02744</name>
</gene>
<dbReference type="AlphaFoldDB" id="A0A6N2VX80"/>
<dbReference type="PROSITE" id="PS51257">
    <property type="entry name" value="PROKAR_LIPOPROTEIN"/>
    <property type="match status" value="1"/>
</dbReference>
<protein>
    <submittedName>
        <fullName evidence="4">Tetratricopeptide repeat protein</fullName>
    </submittedName>
</protein>
<dbReference type="SUPFAM" id="SSF48452">
    <property type="entry name" value="TPR-like"/>
    <property type="match status" value="2"/>
</dbReference>
<organism evidence="4">
    <name type="scientific">Bacteroides intestinalis</name>
    <dbReference type="NCBI Taxonomy" id="329854"/>
    <lineage>
        <taxon>Bacteria</taxon>
        <taxon>Pseudomonadati</taxon>
        <taxon>Bacteroidota</taxon>
        <taxon>Bacteroidia</taxon>
        <taxon>Bacteroidales</taxon>
        <taxon>Bacteroidaceae</taxon>
        <taxon>Bacteroides</taxon>
    </lineage>
</organism>
<keyword evidence="2" id="KW-1133">Transmembrane helix</keyword>
<sequence>MKITPILLSLLLLLLSCSQSNETGTLFLHADALMEEHPDSVLRLLDLPPEEIKELSGNECARYALLLARATDKCKLSLLPCDSLLNVALDYYDDDEKEKAVALLYKGRLAVEMKKAEEATTCFQKGLTIIQDFPEELKTKNLLLSSLGNIYFDAGYYDKSMEIYETMYECCTTYLDKSIALNNISTYYCLIDEKDSTLMFQHQALNYAIASGDSLQIAMSKHNLSLEFDSFDELDSALYYAKMALKELPQKENHGNCYFNLGDLLLKTGKNKDSALYYLTKALDDIPIESKASCLKSLYNLEKENGDYKTANTYLEEHSAIIDSLFYMEQSTEIQQLIYEYNTKMRVREEQLKGKRIIYRTIVGFVSICMLIILAYQNHINRKKRIQLQYKQSLEQAQNKLSSLETTIENNQLMITLLKQEQNNLKQEHENKEQQVEEREQTIARLKEEKQQLLHWLFAQSSIYQKVITLSKQTSSNKKQMKALTTTEQEQLKKTVFGIYQSYISFLHNEYPRLMEDDQLLLCLQETSLSPLAIAICFGYTDTHPLNQKKYRMKKRMSREESEV</sequence>
<dbReference type="EMBL" id="CACRSU010000029">
    <property type="protein sequence ID" value="VYT31686.1"/>
    <property type="molecule type" value="Genomic_DNA"/>
</dbReference>
<keyword evidence="2" id="KW-0472">Membrane</keyword>
<evidence type="ECO:0000256" key="1">
    <source>
        <dbReference type="SAM" id="Coils"/>
    </source>
</evidence>
<keyword evidence="1" id="KW-0175">Coiled coil</keyword>
<keyword evidence="2" id="KW-0812">Transmembrane</keyword>
<feature type="coiled-coil region" evidence="1">
    <location>
        <begin position="387"/>
        <end position="452"/>
    </location>
</feature>
<proteinExistence type="predicted"/>
<accession>A0A6N2VX80</accession>
<reference evidence="4" key="1">
    <citation type="submission" date="2019-11" db="EMBL/GenBank/DDBJ databases">
        <authorList>
            <person name="Feng L."/>
        </authorList>
    </citation>
    <scope>NUCLEOTIDE SEQUENCE</scope>
    <source>
        <strain evidence="4">BintestinalisLFYP9</strain>
    </source>
</reference>
<feature type="signal peptide" evidence="3">
    <location>
        <begin position="1"/>
        <end position="20"/>
    </location>
</feature>
<dbReference type="Gene3D" id="1.25.40.10">
    <property type="entry name" value="Tetratricopeptide repeat domain"/>
    <property type="match status" value="1"/>
</dbReference>
<evidence type="ECO:0000256" key="2">
    <source>
        <dbReference type="SAM" id="Phobius"/>
    </source>
</evidence>
<name>A0A6N2VX80_9BACE</name>
<evidence type="ECO:0000313" key="4">
    <source>
        <dbReference type="EMBL" id="VYT31686.1"/>
    </source>
</evidence>
<dbReference type="InterPro" id="IPR011990">
    <property type="entry name" value="TPR-like_helical_dom_sf"/>
</dbReference>
<keyword evidence="3" id="KW-0732">Signal</keyword>